<dbReference type="AlphaFoldDB" id="A0A0A9BGC2"/>
<proteinExistence type="predicted"/>
<reference evidence="1" key="2">
    <citation type="journal article" date="2015" name="Data Brief">
        <title>Shoot transcriptome of the giant reed, Arundo donax.</title>
        <authorList>
            <person name="Barrero R.A."/>
            <person name="Guerrero F.D."/>
            <person name="Moolhuijzen P."/>
            <person name="Goolsby J.A."/>
            <person name="Tidwell J."/>
            <person name="Bellgard S.E."/>
            <person name="Bellgard M.I."/>
        </authorList>
    </citation>
    <scope>NUCLEOTIDE SEQUENCE</scope>
    <source>
        <tissue evidence="1">Shoot tissue taken approximately 20 cm above the soil surface</tissue>
    </source>
</reference>
<protein>
    <submittedName>
        <fullName evidence="1">Uncharacterized protein</fullName>
    </submittedName>
</protein>
<dbReference type="EMBL" id="GBRH01236717">
    <property type="protein sequence ID" value="JAD61178.1"/>
    <property type="molecule type" value="Transcribed_RNA"/>
</dbReference>
<evidence type="ECO:0000313" key="1">
    <source>
        <dbReference type="EMBL" id="JAD61178.1"/>
    </source>
</evidence>
<name>A0A0A9BGC2_ARUDO</name>
<sequence>MSIYPILRSERLNLMEVFLSVL</sequence>
<organism evidence="1">
    <name type="scientific">Arundo donax</name>
    <name type="common">Giant reed</name>
    <name type="synonym">Donax arundinaceus</name>
    <dbReference type="NCBI Taxonomy" id="35708"/>
    <lineage>
        <taxon>Eukaryota</taxon>
        <taxon>Viridiplantae</taxon>
        <taxon>Streptophyta</taxon>
        <taxon>Embryophyta</taxon>
        <taxon>Tracheophyta</taxon>
        <taxon>Spermatophyta</taxon>
        <taxon>Magnoliopsida</taxon>
        <taxon>Liliopsida</taxon>
        <taxon>Poales</taxon>
        <taxon>Poaceae</taxon>
        <taxon>PACMAD clade</taxon>
        <taxon>Arundinoideae</taxon>
        <taxon>Arundineae</taxon>
        <taxon>Arundo</taxon>
    </lineage>
</organism>
<accession>A0A0A9BGC2</accession>
<reference evidence="1" key="1">
    <citation type="submission" date="2014-09" db="EMBL/GenBank/DDBJ databases">
        <authorList>
            <person name="Magalhaes I.L.F."/>
            <person name="Oliveira U."/>
            <person name="Santos F.R."/>
            <person name="Vidigal T.H.D.A."/>
            <person name="Brescovit A.D."/>
            <person name="Santos A.J."/>
        </authorList>
    </citation>
    <scope>NUCLEOTIDE SEQUENCE</scope>
    <source>
        <tissue evidence="1">Shoot tissue taken approximately 20 cm above the soil surface</tissue>
    </source>
</reference>